<sequence>MSNIYFISGHLDLTEDEFNVHYKYKIDAALNDNSKFVIGDARGADSLAQKYLSQKAYNYDKTIYDRVTVYHMFDKPRNNYGKFKTIGGFIDDESRDAQMTNDSNKDILWIRSSEEQKKKLGSKYNPFHISGTTKNMMRRIETKN</sequence>
<dbReference type="EMBL" id="MT418680">
    <property type="protein sequence ID" value="QKF93667.1"/>
    <property type="molecule type" value="Genomic_DNA"/>
</dbReference>
<reference evidence="1 2" key="1">
    <citation type="submission" date="2020-04" db="EMBL/GenBank/DDBJ databases">
        <title>Advantages and limits of metagenomic assembly and binning of a giant virus.</title>
        <authorList>
            <person name="Schulz F."/>
            <person name="Andreani J."/>
            <person name="Francis R."/>
            <person name="Boudjemaa H."/>
            <person name="Bou Khalil J.Y."/>
            <person name="Lee J."/>
            <person name="La Scola B."/>
            <person name="Woyke T."/>
        </authorList>
    </citation>
    <scope>NUCLEOTIDE SEQUENCE [LARGE SCALE GENOMIC DNA]</scope>
    <source>
        <strain evidence="1 2">FV1/VV64</strain>
    </source>
</reference>
<evidence type="ECO:0000313" key="1">
    <source>
        <dbReference type="EMBL" id="QKF93667.1"/>
    </source>
</evidence>
<proteinExistence type="predicted"/>
<keyword evidence="2" id="KW-1185">Reference proteome</keyword>
<dbReference type="Proteomes" id="UP001162001">
    <property type="component" value="Segment"/>
</dbReference>
<protein>
    <submittedName>
        <fullName evidence="1">Uncharacterized protein</fullName>
    </submittedName>
</protein>
<accession>A0A7D3QTW8</accession>
<gene>
    <name evidence="1" type="ORF">Fadolivirus_1_209</name>
</gene>
<evidence type="ECO:0000313" key="2">
    <source>
        <dbReference type="Proteomes" id="UP001162001"/>
    </source>
</evidence>
<name>A0A7D3QTW8_9VIRU</name>
<organism evidence="1 2">
    <name type="scientific">Fadolivirus FV1/VV64</name>
    <dbReference type="NCBI Taxonomy" id="3070911"/>
    <lineage>
        <taxon>Viruses</taxon>
        <taxon>Varidnaviria</taxon>
        <taxon>Bamfordvirae</taxon>
        <taxon>Nucleocytoviricota</taxon>
        <taxon>Megaviricetes</taxon>
        <taxon>Imitervirales</taxon>
        <taxon>Mimiviridae</taxon>
        <taxon>Klosneuvirinae</taxon>
        <taxon>Fadolivirus</taxon>
        <taxon>Fadolivirus algeromassiliense</taxon>
    </lineage>
</organism>